<dbReference type="EMBL" id="MVDD01000002">
    <property type="protein sequence ID" value="PKQ64858.1"/>
    <property type="molecule type" value="Genomic_DNA"/>
</dbReference>
<dbReference type="Gene3D" id="2.60.40.790">
    <property type="match status" value="1"/>
</dbReference>
<accession>A0A2N3I3H8</accession>
<organism evidence="4 5">
    <name type="scientific">Labilibaculum filiforme</name>
    <dbReference type="NCBI Taxonomy" id="1940526"/>
    <lineage>
        <taxon>Bacteria</taxon>
        <taxon>Pseudomonadati</taxon>
        <taxon>Bacteroidota</taxon>
        <taxon>Bacteroidia</taxon>
        <taxon>Marinilabiliales</taxon>
        <taxon>Marinifilaceae</taxon>
        <taxon>Labilibaculum</taxon>
    </lineage>
</organism>
<evidence type="ECO:0000256" key="1">
    <source>
        <dbReference type="PROSITE-ProRule" id="PRU00285"/>
    </source>
</evidence>
<proteinExistence type="inferred from homology"/>
<dbReference type="InterPro" id="IPR031107">
    <property type="entry name" value="Small_HSP"/>
</dbReference>
<dbReference type="InterPro" id="IPR008978">
    <property type="entry name" value="HSP20-like_chaperone"/>
</dbReference>
<keyword evidence="5" id="KW-1185">Reference proteome</keyword>
<evidence type="ECO:0000259" key="3">
    <source>
        <dbReference type="PROSITE" id="PS01031"/>
    </source>
</evidence>
<feature type="domain" description="SHSP" evidence="3">
    <location>
        <begin position="33"/>
        <end position="147"/>
    </location>
</feature>
<dbReference type="PANTHER" id="PTHR11527">
    <property type="entry name" value="HEAT-SHOCK PROTEIN 20 FAMILY MEMBER"/>
    <property type="match status" value="1"/>
</dbReference>
<dbReference type="Pfam" id="PF00011">
    <property type="entry name" value="HSP20"/>
    <property type="match status" value="1"/>
</dbReference>
<protein>
    <submittedName>
        <fullName evidence="4">Heat-shock protein</fullName>
    </submittedName>
</protein>
<dbReference type="PROSITE" id="PS01031">
    <property type="entry name" value="SHSP"/>
    <property type="match status" value="1"/>
</dbReference>
<dbReference type="RefSeq" id="WP_101259955.1">
    <property type="nucleotide sequence ID" value="NZ_MVDD01000002.1"/>
</dbReference>
<dbReference type="SUPFAM" id="SSF49764">
    <property type="entry name" value="HSP20-like chaperones"/>
    <property type="match status" value="1"/>
</dbReference>
<comment type="caution">
    <text evidence="4">The sequence shown here is derived from an EMBL/GenBank/DDBJ whole genome shotgun (WGS) entry which is preliminary data.</text>
</comment>
<dbReference type="InterPro" id="IPR002068">
    <property type="entry name" value="A-crystallin/Hsp20_dom"/>
</dbReference>
<comment type="similarity">
    <text evidence="1 2">Belongs to the small heat shock protein (HSP20) family.</text>
</comment>
<reference evidence="4 5" key="1">
    <citation type="journal article" date="2017" name="Front. Microbiol.">
        <title>Labilibaculum manganireducens gen. nov., sp. nov. and Labilibaculum filiforme sp. nov., Novel Bacteroidetes Isolated from Subsurface Sediments of the Baltic Sea.</title>
        <authorList>
            <person name="Vandieken V."/>
            <person name="Marshall I.P."/>
            <person name="Niemann H."/>
            <person name="Engelen B."/>
            <person name="Cypionka H."/>
        </authorList>
    </citation>
    <scope>NUCLEOTIDE SEQUENCE [LARGE SCALE GENOMIC DNA]</scope>
    <source>
        <strain evidence="4 5">59.16B</strain>
    </source>
</reference>
<sequence>MTLVKRNSDNLFPSLFDNFFSRDWMDWNNSNFSNTNTTLPAVNVRENENEYIIEVAAPGMKKSDFKINLDNNQLNISSEQKEEKEVKEHRYSRKEFCYQSFHRSFQLPIDRVDSTTISAKYEEGILSIHLPKKEEAKPKPSRSISIV</sequence>
<dbReference type="CDD" id="cd06464">
    <property type="entry name" value="ACD_sHsps-like"/>
    <property type="match status" value="1"/>
</dbReference>
<dbReference type="Proteomes" id="UP000233535">
    <property type="component" value="Unassembled WGS sequence"/>
</dbReference>
<evidence type="ECO:0000256" key="2">
    <source>
        <dbReference type="RuleBase" id="RU003616"/>
    </source>
</evidence>
<dbReference type="AlphaFoldDB" id="A0A2N3I3H8"/>
<evidence type="ECO:0000313" key="5">
    <source>
        <dbReference type="Proteomes" id="UP000233535"/>
    </source>
</evidence>
<name>A0A2N3I3H8_9BACT</name>
<gene>
    <name evidence="4" type="ORF">BZG02_03120</name>
</gene>
<evidence type="ECO:0000313" key="4">
    <source>
        <dbReference type="EMBL" id="PKQ64858.1"/>
    </source>
</evidence>
<dbReference type="OrthoDB" id="9814487at2"/>